<feature type="compositionally biased region" description="Basic and acidic residues" evidence="1">
    <location>
        <begin position="8"/>
        <end position="26"/>
    </location>
</feature>
<organism evidence="2">
    <name type="scientific">Ensete ventricosum</name>
    <name type="common">Abyssinian banana</name>
    <name type="synonym">Musa ensete</name>
    <dbReference type="NCBI Taxonomy" id="4639"/>
    <lineage>
        <taxon>Eukaryota</taxon>
        <taxon>Viridiplantae</taxon>
        <taxon>Streptophyta</taxon>
        <taxon>Embryophyta</taxon>
        <taxon>Tracheophyta</taxon>
        <taxon>Spermatophyta</taxon>
        <taxon>Magnoliopsida</taxon>
        <taxon>Liliopsida</taxon>
        <taxon>Zingiberales</taxon>
        <taxon>Musaceae</taxon>
        <taxon>Ensete</taxon>
    </lineage>
</organism>
<dbReference type="AlphaFoldDB" id="A0A445MIQ3"/>
<protein>
    <submittedName>
        <fullName evidence="2">Uncharacterized protein</fullName>
    </submittedName>
</protein>
<dbReference type="EMBL" id="KV876108">
    <property type="protein sequence ID" value="RZR74086.1"/>
    <property type="molecule type" value="Genomic_DNA"/>
</dbReference>
<sequence length="123" mass="13364">MLGVRQEFTGRNRELTEGSPEGCREFTRSLPRDQLTIRQQILSTVAFAHWQPPCQGAATRVTGVAAPTGGKAGRGRQLLAGALQQAHFVGATLQASVPAGGYHLYRLVVADRAYRHRRCGLLP</sequence>
<name>A0A445MIQ3_ENSVE</name>
<dbReference type="Proteomes" id="UP000290560">
    <property type="component" value="Unassembled WGS sequence"/>
</dbReference>
<accession>A0A445MIQ3</accession>
<proteinExistence type="predicted"/>
<gene>
    <name evidence="2" type="ORF">BHM03_00031791</name>
</gene>
<reference evidence="2" key="1">
    <citation type="journal article" date="2018" name="Data Brief">
        <title>Genome sequence data from 17 accessions of Ensete ventricosum, a staple food crop for millions in Ethiopia.</title>
        <authorList>
            <person name="Yemataw Z."/>
            <person name="Muzemil S."/>
            <person name="Ambachew D."/>
            <person name="Tripathi L."/>
            <person name="Tesfaye K."/>
            <person name="Chala A."/>
            <person name="Farbos A."/>
            <person name="O'Neill P."/>
            <person name="Moore K."/>
            <person name="Grant M."/>
            <person name="Studholme D.J."/>
        </authorList>
    </citation>
    <scope>NUCLEOTIDE SEQUENCE [LARGE SCALE GENOMIC DNA]</scope>
    <source>
        <tissue evidence="2">Leaf</tissue>
    </source>
</reference>
<evidence type="ECO:0000313" key="2">
    <source>
        <dbReference type="EMBL" id="RZR74086.1"/>
    </source>
</evidence>
<evidence type="ECO:0000256" key="1">
    <source>
        <dbReference type="SAM" id="MobiDB-lite"/>
    </source>
</evidence>
<feature type="region of interest" description="Disordered" evidence="1">
    <location>
        <begin position="1"/>
        <end position="26"/>
    </location>
</feature>